<comment type="caution">
    <text evidence="3">The sequence shown here is derived from an EMBL/GenBank/DDBJ whole genome shotgun (WGS) entry which is preliminary data.</text>
</comment>
<dbReference type="SUPFAM" id="SSF111369">
    <property type="entry name" value="HlyD-like secretion proteins"/>
    <property type="match status" value="1"/>
</dbReference>
<dbReference type="PANTHER" id="PTHR30469">
    <property type="entry name" value="MULTIDRUG RESISTANCE PROTEIN MDTA"/>
    <property type="match status" value="1"/>
</dbReference>
<evidence type="ECO:0000256" key="1">
    <source>
        <dbReference type="ARBA" id="ARBA00009477"/>
    </source>
</evidence>
<dbReference type="Proteomes" id="UP001529180">
    <property type="component" value="Unassembled WGS sequence"/>
</dbReference>
<evidence type="ECO:0000313" key="4">
    <source>
        <dbReference type="Proteomes" id="UP001529180"/>
    </source>
</evidence>
<dbReference type="InterPro" id="IPR058792">
    <property type="entry name" value="Beta-barrel_RND_2"/>
</dbReference>
<dbReference type="NCBIfam" id="TIGR01730">
    <property type="entry name" value="RND_mfp"/>
    <property type="match status" value="1"/>
</dbReference>
<organism evidence="3 4">
    <name type="scientific">Thalassospira aquimaris</name>
    <dbReference type="NCBI Taxonomy" id="3037796"/>
    <lineage>
        <taxon>Bacteria</taxon>
        <taxon>Pseudomonadati</taxon>
        <taxon>Pseudomonadota</taxon>
        <taxon>Alphaproteobacteria</taxon>
        <taxon>Rhodospirillales</taxon>
        <taxon>Thalassospiraceae</taxon>
        <taxon>Thalassospira</taxon>
    </lineage>
</organism>
<evidence type="ECO:0000259" key="2">
    <source>
        <dbReference type="Pfam" id="PF25954"/>
    </source>
</evidence>
<dbReference type="Gene3D" id="2.40.30.170">
    <property type="match status" value="1"/>
</dbReference>
<dbReference type="Gene3D" id="1.10.287.470">
    <property type="entry name" value="Helix hairpin bin"/>
    <property type="match status" value="1"/>
</dbReference>
<name>A0ABT6GFP7_9PROT</name>
<dbReference type="Gene3D" id="2.40.50.100">
    <property type="match status" value="1"/>
</dbReference>
<sequence length="236" mass="25699">MLATLLFGTSPVSAQDGAEARVLVTTRERAVLSGELAARINRIAVRPGEHFKKGDLLIAFDCAAYKAQRATVAADFRQADAQFKSQQRLFELRSVGELDVIMAEAARDSTRAQLQLQDVYLERCQINAPYDGTVVEWRSQPYQIANPGDELLAIIGSGSLELELIVPSHWLAWLSIGKTFQARIDETGSVITAKTERIGADIDPVSQTVKIFATLDGQEGKLLPGMSGVAVFDPNP</sequence>
<dbReference type="Pfam" id="PF25954">
    <property type="entry name" value="Beta-barrel_RND_2"/>
    <property type="match status" value="1"/>
</dbReference>
<dbReference type="InterPro" id="IPR006143">
    <property type="entry name" value="RND_pump_MFP"/>
</dbReference>
<gene>
    <name evidence="3" type="ORF">P7680_18070</name>
</gene>
<protein>
    <submittedName>
        <fullName evidence="3">Efflux RND transporter periplasmic adaptor subunit</fullName>
    </submittedName>
</protein>
<evidence type="ECO:0000313" key="3">
    <source>
        <dbReference type="EMBL" id="MDG4720916.1"/>
    </source>
</evidence>
<feature type="domain" description="CusB-like beta-barrel" evidence="2">
    <location>
        <begin position="163"/>
        <end position="228"/>
    </location>
</feature>
<comment type="similarity">
    <text evidence="1">Belongs to the membrane fusion protein (MFP) (TC 8.A.1) family.</text>
</comment>
<dbReference type="RefSeq" id="WP_181846418.1">
    <property type="nucleotide sequence ID" value="NZ_JARSBO010000009.1"/>
</dbReference>
<keyword evidence="4" id="KW-1185">Reference proteome</keyword>
<proteinExistence type="inferred from homology"/>
<dbReference type="EMBL" id="JARSBO010000009">
    <property type="protein sequence ID" value="MDG4720916.1"/>
    <property type="molecule type" value="Genomic_DNA"/>
</dbReference>
<accession>A0ABT6GFP7</accession>
<reference evidence="3 4" key="1">
    <citation type="submission" date="2023-03" db="EMBL/GenBank/DDBJ databases">
        <title>Strain FZY0004 represents a novel species in the genus Thalassospira isolated from seawater.</title>
        <authorList>
            <person name="Fu Z.-Y."/>
        </authorList>
    </citation>
    <scope>NUCLEOTIDE SEQUENCE [LARGE SCALE GENOMIC DNA]</scope>
    <source>
        <strain evidence="3 4">FZY0004</strain>
    </source>
</reference>